<dbReference type="AlphaFoldDB" id="A0A074ZUZ3"/>
<protein>
    <submittedName>
        <fullName evidence="1">Uncharacterized protein</fullName>
    </submittedName>
</protein>
<sequence>MEKQQSIGATYISQKCQCIAYILAGETGMSHEVIMKTHLQSTSTNWTHFVAVSWRNTKPTKTVEVNYCDHVYADKAGYRETRTTSIVPVVPSNGFKSHCAPWLTKSILCTDHAFPQSAEVTVTGPHPPSTTRYFSVCPIGRLLLSIQVIVDGGPQFTQIPAGGPHAVDGTPR</sequence>
<organism evidence="1 2">
    <name type="scientific">Opisthorchis viverrini</name>
    <name type="common">Southeast Asian liver fluke</name>
    <dbReference type="NCBI Taxonomy" id="6198"/>
    <lineage>
        <taxon>Eukaryota</taxon>
        <taxon>Metazoa</taxon>
        <taxon>Spiralia</taxon>
        <taxon>Lophotrochozoa</taxon>
        <taxon>Platyhelminthes</taxon>
        <taxon>Trematoda</taxon>
        <taxon>Digenea</taxon>
        <taxon>Opisthorchiida</taxon>
        <taxon>Opisthorchiata</taxon>
        <taxon>Opisthorchiidae</taxon>
        <taxon>Opisthorchis</taxon>
    </lineage>
</organism>
<evidence type="ECO:0000313" key="1">
    <source>
        <dbReference type="EMBL" id="KER31283.1"/>
    </source>
</evidence>
<keyword evidence="2" id="KW-1185">Reference proteome</keyword>
<dbReference type="CTD" id="20316654"/>
<dbReference type="GeneID" id="20316654"/>
<dbReference type="KEGG" id="ovi:T265_02466"/>
<name>A0A074ZUZ3_OPIVI</name>
<gene>
    <name evidence="1" type="ORF">T265_02466</name>
</gene>
<dbReference type="RefSeq" id="XP_009164979.1">
    <property type="nucleotide sequence ID" value="XM_009166715.1"/>
</dbReference>
<evidence type="ECO:0000313" key="2">
    <source>
        <dbReference type="Proteomes" id="UP000054324"/>
    </source>
</evidence>
<dbReference type="Proteomes" id="UP000054324">
    <property type="component" value="Unassembled WGS sequence"/>
</dbReference>
<reference evidence="1 2" key="1">
    <citation type="submission" date="2013-11" db="EMBL/GenBank/DDBJ databases">
        <title>Opisthorchis viverrini - life in the bile duct.</title>
        <authorList>
            <person name="Young N.D."/>
            <person name="Nagarajan N."/>
            <person name="Lin S.J."/>
            <person name="Korhonen P.K."/>
            <person name="Jex A.R."/>
            <person name="Hall R.S."/>
            <person name="Safavi-Hemami H."/>
            <person name="Kaewkong W."/>
            <person name="Bertrand D."/>
            <person name="Gao S."/>
            <person name="Seet Q."/>
            <person name="Wongkham S."/>
            <person name="Teh B.T."/>
            <person name="Wongkham C."/>
            <person name="Intapan P.M."/>
            <person name="Maleewong W."/>
            <person name="Yang X."/>
            <person name="Hu M."/>
            <person name="Wang Z."/>
            <person name="Hofmann A."/>
            <person name="Sternberg P.W."/>
            <person name="Tan P."/>
            <person name="Wang J."/>
            <person name="Gasser R.B."/>
        </authorList>
    </citation>
    <scope>NUCLEOTIDE SEQUENCE [LARGE SCALE GENOMIC DNA]</scope>
</reference>
<accession>A0A074ZUZ3</accession>
<proteinExistence type="predicted"/>
<dbReference type="EMBL" id="KL596648">
    <property type="protein sequence ID" value="KER31283.1"/>
    <property type="molecule type" value="Genomic_DNA"/>
</dbReference>